<dbReference type="Pfam" id="PF00196">
    <property type="entry name" value="GerE"/>
    <property type="match status" value="1"/>
</dbReference>
<dbReference type="InterPro" id="IPR000792">
    <property type="entry name" value="Tscrpt_reg_LuxR_C"/>
</dbReference>
<dbReference type="Gene3D" id="1.10.10.10">
    <property type="entry name" value="Winged helix-like DNA-binding domain superfamily/Winged helix DNA-binding domain"/>
    <property type="match status" value="1"/>
</dbReference>
<dbReference type="EMBL" id="LXEP01000003">
    <property type="protein sequence ID" value="OAT23922.1"/>
    <property type="molecule type" value="Genomic_DNA"/>
</dbReference>
<dbReference type="InterPro" id="IPR036388">
    <property type="entry name" value="WH-like_DNA-bd_sf"/>
</dbReference>
<dbReference type="Proteomes" id="UP000078504">
    <property type="component" value="Unassembled WGS sequence"/>
</dbReference>
<feature type="domain" description="HTH luxR-type" evidence="2">
    <location>
        <begin position="90"/>
        <end position="146"/>
    </location>
</feature>
<dbReference type="SUPFAM" id="SSF46894">
    <property type="entry name" value="C-terminal effector domain of the bipartite response regulators"/>
    <property type="match status" value="1"/>
</dbReference>
<evidence type="ECO:0000259" key="2">
    <source>
        <dbReference type="SMART" id="SM00421"/>
    </source>
</evidence>
<evidence type="ECO:0000256" key="1">
    <source>
        <dbReference type="ARBA" id="ARBA00023125"/>
    </source>
</evidence>
<evidence type="ECO:0000313" key="3">
    <source>
        <dbReference type="EMBL" id="OAT23922.1"/>
    </source>
</evidence>
<protein>
    <recommendedName>
        <fullName evidence="2">HTH luxR-type domain-containing protein</fullName>
    </recommendedName>
</protein>
<dbReference type="GO" id="GO:0003677">
    <property type="term" value="F:DNA binding"/>
    <property type="evidence" value="ECO:0007669"/>
    <property type="project" value="UniProtKB-KW"/>
</dbReference>
<comment type="caution">
    <text evidence="3">The sequence shown here is derived from an EMBL/GenBank/DDBJ whole genome shotgun (WGS) entry which is preliminary data.</text>
</comment>
<organism evidence="3 4">
    <name type="scientific">Buttiauxella gaviniae ATCC 51604</name>
    <dbReference type="NCBI Taxonomy" id="1354253"/>
    <lineage>
        <taxon>Bacteria</taxon>
        <taxon>Pseudomonadati</taxon>
        <taxon>Pseudomonadota</taxon>
        <taxon>Gammaproteobacteria</taxon>
        <taxon>Enterobacterales</taxon>
        <taxon>Enterobacteriaceae</taxon>
        <taxon>Buttiauxella</taxon>
    </lineage>
</organism>
<proteinExistence type="predicted"/>
<name>A0A1B7I653_9ENTR</name>
<keyword evidence="1" id="KW-0238">DNA-binding</keyword>
<sequence length="155" mass="17689">MAIFHKSIASHFSGVICLDIDSYYLSEIYGDFAIKWISNLFPSAIFMIFTSGTDNSGIMGVRYYHKCLEEKALLDCIKQEVRFCKRDGQHFSLTPQEKNVLMALSLGETIKTIAANSQRSIKTIYSQKSYALKKLNVHKTELFSNLLGRFGYHQI</sequence>
<evidence type="ECO:0000313" key="4">
    <source>
        <dbReference type="Proteomes" id="UP000078504"/>
    </source>
</evidence>
<dbReference type="GO" id="GO:0006355">
    <property type="term" value="P:regulation of DNA-templated transcription"/>
    <property type="evidence" value="ECO:0007669"/>
    <property type="project" value="InterPro"/>
</dbReference>
<dbReference type="PATRIC" id="fig|1354253.4.peg.216"/>
<reference evidence="3 4" key="1">
    <citation type="submission" date="2016-04" db="EMBL/GenBank/DDBJ databases">
        <title>ATOL: Assembling a taxonomically balanced genome-scale reconstruction of the evolutionary history of the Enterobacteriaceae.</title>
        <authorList>
            <person name="Plunkett G.III."/>
            <person name="Neeno-Eckwall E.C."/>
            <person name="Glasner J.D."/>
            <person name="Perna N.T."/>
        </authorList>
    </citation>
    <scope>NUCLEOTIDE SEQUENCE [LARGE SCALE GENOMIC DNA]</scope>
    <source>
        <strain evidence="3 4">ATCC 51604</strain>
    </source>
</reference>
<dbReference type="InterPro" id="IPR016032">
    <property type="entry name" value="Sig_transdc_resp-reg_C-effctor"/>
</dbReference>
<dbReference type="SMART" id="SM00421">
    <property type="entry name" value="HTH_LUXR"/>
    <property type="match status" value="1"/>
</dbReference>
<accession>A0A1B7I653</accession>
<dbReference type="AlphaFoldDB" id="A0A1B7I653"/>
<gene>
    <name evidence="3" type="ORF">M977_00212</name>
</gene>